<dbReference type="InterPro" id="IPR015424">
    <property type="entry name" value="PyrdxlP-dep_Trfase"/>
</dbReference>
<dbReference type="InterPro" id="IPR015421">
    <property type="entry name" value="PyrdxlP-dep_Trfase_major"/>
</dbReference>
<gene>
    <name evidence="3" type="ORF">GCM10011358_34110</name>
</gene>
<evidence type="ECO:0000256" key="1">
    <source>
        <dbReference type="ARBA" id="ARBA00022898"/>
    </source>
</evidence>
<name>A0ABQ1QXT7_9RHOB</name>
<dbReference type="Proteomes" id="UP000617355">
    <property type="component" value="Unassembled WGS sequence"/>
</dbReference>
<dbReference type="Gene3D" id="3.40.640.10">
    <property type="entry name" value="Type I PLP-dependent aspartate aminotransferase-like (Major domain)"/>
    <property type="match status" value="1"/>
</dbReference>
<dbReference type="InterPro" id="IPR000192">
    <property type="entry name" value="Aminotrans_V_dom"/>
</dbReference>
<organism evidence="3 4">
    <name type="scientific">Sinisalibacter lacisalsi</name>
    <dbReference type="NCBI Taxonomy" id="1526570"/>
    <lineage>
        <taxon>Bacteria</taxon>
        <taxon>Pseudomonadati</taxon>
        <taxon>Pseudomonadota</taxon>
        <taxon>Alphaproteobacteria</taxon>
        <taxon>Rhodobacterales</taxon>
        <taxon>Roseobacteraceae</taxon>
        <taxon>Sinisalibacter</taxon>
    </lineage>
</organism>
<evidence type="ECO:0000259" key="2">
    <source>
        <dbReference type="Pfam" id="PF00266"/>
    </source>
</evidence>
<comment type="caution">
    <text evidence="3">The sequence shown here is derived from an EMBL/GenBank/DDBJ whole genome shotgun (WGS) entry which is preliminary data.</text>
</comment>
<sequence>MSASTAPLERFEAALRAEPDPIGALRNGLVGHDARIETPSGPRKLVYADYVASGRALKQIESFMLDEVLPFYANSHTESSFCGAFTTGLREAARATIARACGARAEDHAVIFSGSGATAGLNQLVHLLGVPDALAHGEPVRVFTGPYEHHSNILPWRESGAEVETIGEAPEGGPDLAALEAKLAQHEGSGRIIVAMSAASNVTGILADVPATTALVKRYGATMIWDYAAGAPYLPMTMSPPGSEIDGIVFSAHKFIGGPGASGVMILRRDAVRATRPYRTGGGTVAFVNDDQHDYLAEIEHREEGGTPNILGDIRAALVLIVKDVIGQEVIDARNRELADRAFAAWSNDPSIGLLAPQHRNRLPIFSFVPRADLGVDPADFTRALSQVHGIQARGGCACAGPYAHHLLRIDPARSAILRERILAGHDEEKPGFVRLNFSVLMTEDTVNEILESVSTLAKSWEVRAA</sequence>
<evidence type="ECO:0000313" key="3">
    <source>
        <dbReference type="EMBL" id="GGD47479.1"/>
    </source>
</evidence>
<dbReference type="Pfam" id="PF00266">
    <property type="entry name" value="Aminotran_5"/>
    <property type="match status" value="1"/>
</dbReference>
<dbReference type="InterPro" id="IPR015422">
    <property type="entry name" value="PyrdxlP-dep_Trfase_small"/>
</dbReference>
<accession>A0ABQ1QXT7</accession>
<proteinExistence type="predicted"/>
<keyword evidence="1" id="KW-0663">Pyridoxal phosphate</keyword>
<dbReference type="PANTHER" id="PTHR43686:SF1">
    <property type="entry name" value="AMINOTRAN_5 DOMAIN-CONTAINING PROTEIN"/>
    <property type="match status" value="1"/>
</dbReference>
<protein>
    <submittedName>
        <fullName evidence="3">Aminotransferase class V</fullName>
    </submittedName>
</protein>
<feature type="domain" description="Aminotransferase class V" evidence="2">
    <location>
        <begin position="46"/>
        <end position="447"/>
    </location>
</feature>
<dbReference type="SUPFAM" id="SSF53383">
    <property type="entry name" value="PLP-dependent transferases"/>
    <property type="match status" value="1"/>
</dbReference>
<dbReference type="GO" id="GO:0008483">
    <property type="term" value="F:transaminase activity"/>
    <property type="evidence" value="ECO:0007669"/>
    <property type="project" value="UniProtKB-KW"/>
</dbReference>
<dbReference type="PANTHER" id="PTHR43686">
    <property type="entry name" value="SULFURTRANSFERASE-RELATED"/>
    <property type="match status" value="1"/>
</dbReference>
<keyword evidence="3" id="KW-0808">Transferase</keyword>
<dbReference type="Gene3D" id="3.90.1150.10">
    <property type="entry name" value="Aspartate Aminotransferase, domain 1"/>
    <property type="match status" value="1"/>
</dbReference>
<reference evidence="4" key="1">
    <citation type="journal article" date="2019" name="Int. J. Syst. Evol. Microbiol.">
        <title>The Global Catalogue of Microorganisms (GCM) 10K type strain sequencing project: providing services to taxonomists for standard genome sequencing and annotation.</title>
        <authorList>
            <consortium name="The Broad Institute Genomics Platform"/>
            <consortium name="The Broad Institute Genome Sequencing Center for Infectious Disease"/>
            <person name="Wu L."/>
            <person name="Ma J."/>
        </authorList>
    </citation>
    <scope>NUCLEOTIDE SEQUENCE [LARGE SCALE GENOMIC DNA]</scope>
    <source>
        <strain evidence="4">CGMCC 1.12922</strain>
    </source>
</reference>
<keyword evidence="3" id="KW-0032">Aminotransferase</keyword>
<dbReference type="EMBL" id="BMGI01000006">
    <property type="protein sequence ID" value="GGD47479.1"/>
    <property type="molecule type" value="Genomic_DNA"/>
</dbReference>
<dbReference type="RefSeq" id="WP_188530159.1">
    <property type="nucleotide sequence ID" value="NZ_BMGI01000006.1"/>
</dbReference>
<keyword evidence="4" id="KW-1185">Reference proteome</keyword>
<evidence type="ECO:0000313" key="4">
    <source>
        <dbReference type="Proteomes" id="UP000617355"/>
    </source>
</evidence>